<sequence>MKLLETIPDKHMVSFIMETLSNRSFRLLTSNGQSSRAVEEGLSEDMSILSSYLKDWRLKLSVDKTVSSMFHLNNREATREINVMVDSARLQSQASPTYLGVKLDRTLSFKQHLDSAKAKTTACTALIRRLAGTTWGATQKTLRISTEALVFTAAEYCAPVWCRSSHVKKLDTALNDALRTVSGCLRATPTHQLPVLAGIAPAEVRREGAMLALAQKAQMSESHLLHKTITERPQRKRLKSRRPFAIQAQELLSTTPADISKASW</sequence>
<dbReference type="AlphaFoldDB" id="A0A9Q1DNS5"/>
<dbReference type="EMBL" id="JAFJMO010000005">
    <property type="protein sequence ID" value="KAJ8275859.1"/>
    <property type="molecule type" value="Genomic_DNA"/>
</dbReference>
<feature type="non-terminal residue" evidence="1">
    <location>
        <position position="1"/>
    </location>
</feature>
<accession>A0A9Q1DNS5</accession>
<dbReference type="PANTHER" id="PTHR36688:SF2">
    <property type="entry name" value="ENDONUCLEASE_EXONUCLEASE_PHOSPHATASE DOMAIN-CONTAINING PROTEIN"/>
    <property type="match status" value="1"/>
</dbReference>
<gene>
    <name evidence="1" type="ORF">COCON_G00076110</name>
</gene>
<comment type="caution">
    <text evidence="1">The sequence shown here is derived from an EMBL/GenBank/DDBJ whole genome shotgun (WGS) entry which is preliminary data.</text>
</comment>
<evidence type="ECO:0000313" key="1">
    <source>
        <dbReference type="EMBL" id="KAJ8275859.1"/>
    </source>
</evidence>
<evidence type="ECO:0000313" key="2">
    <source>
        <dbReference type="Proteomes" id="UP001152803"/>
    </source>
</evidence>
<reference evidence="1" key="1">
    <citation type="journal article" date="2023" name="Science">
        <title>Genome structures resolve the early diversification of teleost fishes.</title>
        <authorList>
            <person name="Parey E."/>
            <person name="Louis A."/>
            <person name="Montfort J."/>
            <person name="Bouchez O."/>
            <person name="Roques C."/>
            <person name="Iampietro C."/>
            <person name="Lluch J."/>
            <person name="Castinel A."/>
            <person name="Donnadieu C."/>
            <person name="Desvignes T."/>
            <person name="Floi Bucao C."/>
            <person name="Jouanno E."/>
            <person name="Wen M."/>
            <person name="Mejri S."/>
            <person name="Dirks R."/>
            <person name="Jansen H."/>
            <person name="Henkel C."/>
            <person name="Chen W.J."/>
            <person name="Zahm M."/>
            <person name="Cabau C."/>
            <person name="Klopp C."/>
            <person name="Thompson A.W."/>
            <person name="Robinson-Rechavi M."/>
            <person name="Braasch I."/>
            <person name="Lecointre G."/>
            <person name="Bobe J."/>
            <person name="Postlethwait J.H."/>
            <person name="Berthelot C."/>
            <person name="Roest Crollius H."/>
            <person name="Guiguen Y."/>
        </authorList>
    </citation>
    <scope>NUCLEOTIDE SEQUENCE</scope>
    <source>
        <strain evidence="1">Concon-B</strain>
    </source>
</reference>
<keyword evidence="2" id="KW-1185">Reference proteome</keyword>
<organism evidence="1 2">
    <name type="scientific">Conger conger</name>
    <name type="common">Conger eel</name>
    <name type="synonym">Muraena conger</name>
    <dbReference type="NCBI Taxonomy" id="82655"/>
    <lineage>
        <taxon>Eukaryota</taxon>
        <taxon>Metazoa</taxon>
        <taxon>Chordata</taxon>
        <taxon>Craniata</taxon>
        <taxon>Vertebrata</taxon>
        <taxon>Euteleostomi</taxon>
        <taxon>Actinopterygii</taxon>
        <taxon>Neopterygii</taxon>
        <taxon>Teleostei</taxon>
        <taxon>Anguilliformes</taxon>
        <taxon>Congridae</taxon>
        <taxon>Conger</taxon>
    </lineage>
</organism>
<dbReference type="PANTHER" id="PTHR36688">
    <property type="entry name" value="ENDO/EXONUCLEASE/PHOSPHATASE DOMAIN-CONTAINING PROTEIN"/>
    <property type="match status" value="1"/>
</dbReference>
<dbReference type="OrthoDB" id="8961633at2759"/>
<name>A0A9Q1DNS5_CONCO</name>
<protein>
    <submittedName>
        <fullName evidence="1">Uncharacterized protein</fullName>
    </submittedName>
</protein>
<proteinExistence type="predicted"/>
<dbReference type="Proteomes" id="UP001152803">
    <property type="component" value="Unassembled WGS sequence"/>
</dbReference>
<dbReference type="InterPro" id="IPR052560">
    <property type="entry name" value="RdDP_mobile_element"/>
</dbReference>